<organism evidence="1 2">
    <name type="scientific">Extibacter muris</name>
    <dbReference type="NCBI Taxonomy" id="1796622"/>
    <lineage>
        <taxon>Bacteria</taxon>
        <taxon>Bacillati</taxon>
        <taxon>Bacillota</taxon>
        <taxon>Clostridia</taxon>
        <taxon>Lachnospirales</taxon>
        <taxon>Lachnospiraceae</taxon>
        <taxon>Extibacter</taxon>
    </lineage>
</organism>
<dbReference type="RefSeq" id="WP_132277026.1">
    <property type="nucleotide sequence ID" value="NZ_JAOBST010000067.1"/>
</dbReference>
<sequence>MDLKNLYKWCSIPAKELAERDDLKVPLRIVEDSGELGTVMARDLVDEIKKANEEKRIFRLIVPCGPKEWYGPFTDMVNEEQVSLRNMVCYHMDENLDWEGRLLPKEDPNNFRTFMERHFYGGIEEELQVLSENRHYLTPYNMQEMSRMISEVEIDYTLGGWGQDGHIAFNQANRNPYVEVSLDDLRNSTARIQNNNNDTILALSQRGLGGAWQFMPPMSITLGVRECMKAKKIRVYSATGAWKQTALRVALFSEPTVEYPMTLLQEHPDALITATEETASHPISEHPEWEFRAVNSR</sequence>
<evidence type="ECO:0000313" key="1">
    <source>
        <dbReference type="EMBL" id="TDA22203.1"/>
    </source>
</evidence>
<dbReference type="InterPro" id="IPR004547">
    <property type="entry name" value="Glucosamine6P_isomerase"/>
</dbReference>
<dbReference type="Proteomes" id="UP000295710">
    <property type="component" value="Unassembled WGS sequence"/>
</dbReference>
<dbReference type="GO" id="GO:0042802">
    <property type="term" value="F:identical protein binding"/>
    <property type="evidence" value="ECO:0007669"/>
    <property type="project" value="TreeGrafter"/>
</dbReference>
<dbReference type="GO" id="GO:0006046">
    <property type="term" value="P:N-acetylglucosamine catabolic process"/>
    <property type="evidence" value="ECO:0007669"/>
    <property type="project" value="TreeGrafter"/>
</dbReference>
<dbReference type="EMBL" id="SMMX01000005">
    <property type="protein sequence ID" value="TDA22203.1"/>
    <property type="molecule type" value="Genomic_DNA"/>
</dbReference>
<dbReference type="AlphaFoldDB" id="A0A4R4FH82"/>
<dbReference type="GO" id="GO:0004342">
    <property type="term" value="F:glucosamine-6-phosphate deaminase activity"/>
    <property type="evidence" value="ECO:0007669"/>
    <property type="project" value="InterPro"/>
</dbReference>
<dbReference type="Gene3D" id="3.40.50.1360">
    <property type="match status" value="1"/>
</dbReference>
<dbReference type="SUPFAM" id="SSF100950">
    <property type="entry name" value="NagB/RpiA/CoA transferase-like"/>
    <property type="match status" value="1"/>
</dbReference>
<dbReference type="PANTHER" id="PTHR11280:SF5">
    <property type="entry name" value="GLUCOSAMINE-6-PHOSPHATE ISOMERASE"/>
    <property type="match status" value="1"/>
</dbReference>
<gene>
    <name evidence="1" type="ORF">E1963_08270</name>
</gene>
<dbReference type="GO" id="GO:0006043">
    <property type="term" value="P:glucosamine catabolic process"/>
    <property type="evidence" value="ECO:0007669"/>
    <property type="project" value="TreeGrafter"/>
</dbReference>
<comment type="caution">
    <text evidence="1">The sequence shown here is derived from an EMBL/GenBank/DDBJ whole genome shotgun (WGS) entry which is preliminary data.</text>
</comment>
<accession>A0A4R4FH82</accession>
<dbReference type="PANTHER" id="PTHR11280">
    <property type="entry name" value="GLUCOSAMINE-6-PHOSPHATE ISOMERASE"/>
    <property type="match status" value="1"/>
</dbReference>
<proteinExistence type="predicted"/>
<dbReference type="GO" id="GO:0005737">
    <property type="term" value="C:cytoplasm"/>
    <property type="evidence" value="ECO:0007669"/>
    <property type="project" value="TreeGrafter"/>
</dbReference>
<evidence type="ECO:0000313" key="2">
    <source>
        <dbReference type="Proteomes" id="UP000295710"/>
    </source>
</evidence>
<reference evidence="1 2" key="1">
    <citation type="journal article" date="2016" name="Nat. Microbiol.">
        <title>The Mouse Intestinal Bacterial Collection (miBC) provides host-specific insight into cultured diversity and functional potential of the gut microbiota.</title>
        <authorList>
            <person name="Lagkouvardos I."/>
            <person name="Pukall R."/>
            <person name="Abt B."/>
            <person name="Foesel B.U."/>
            <person name="Meier-Kolthoff J.P."/>
            <person name="Kumar N."/>
            <person name="Bresciani A."/>
            <person name="Martinez I."/>
            <person name="Just S."/>
            <person name="Ziegler C."/>
            <person name="Brugiroux S."/>
            <person name="Garzetti D."/>
            <person name="Wenning M."/>
            <person name="Bui T.P."/>
            <person name="Wang J."/>
            <person name="Hugenholtz F."/>
            <person name="Plugge C.M."/>
            <person name="Peterson D.A."/>
            <person name="Hornef M.W."/>
            <person name="Baines J.F."/>
            <person name="Smidt H."/>
            <person name="Walter J."/>
            <person name="Kristiansen K."/>
            <person name="Nielsen H.B."/>
            <person name="Haller D."/>
            <person name="Overmann J."/>
            <person name="Stecher B."/>
            <person name="Clavel T."/>
        </authorList>
    </citation>
    <scope>NUCLEOTIDE SEQUENCE [LARGE SCALE GENOMIC DNA]</scope>
    <source>
        <strain evidence="1 2">DSM 28560</strain>
    </source>
</reference>
<keyword evidence="2" id="KW-1185">Reference proteome</keyword>
<name>A0A4R4FH82_9FIRM</name>
<dbReference type="InterPro" id="IPR037171">
    <property type="entry name" value="NagB/RpiA_transferase-like"/>
</dbReference>
<dbReference type="GO" id="GO:0019262">
    <property type="term" value="P:N-acetylneuraminate catabolic process"/>
    <property type="evidence" value="ECO:0007669"/>
    <property type="project" value="TreeGrafter"/>
</dbReference>
<protein>
    <submittedName>
        <fullName evidence="1">Uncharacterized protein</fullName>
    </submittedName>
</protein>